<evidence type="ECO:0000313" key="1">
    <source>
        <dbReference type="EMBL" id="NHN34737.1"/>
    </source>
</evidence>
<dbReference type="EMBL" id="JAAOIW010000022">
    <property type="protein sequence ID" value="NHN34737.1"/>
    <property type="molecule type" value="Genomic_DNA"/>
</dbReference>
<gene>
    <name evidence="1" type="ORF">G9U52_33845</name>
</gene>
<protein>
    <submittedName>
        <fullName evidence="1">Uncharacterized protein</fullName>
    </submittedName>
</protein>
<evidence type="ECO:0000313" key="2">
    <source>
        <dbReference type="Proteomes" id="UP001165962"/>
    </source>
</evidence>
<sequence>MMTSKVQCPLCGNEAVLKRDGSEVYQITCPSCGEFQITQDCFDDLPAARKLQPQLMKVSAFTRSRTINKEPVVTLFIGNPGDYPEGYTIPQIINQFPSIPDRNLKVLGNLQGLSTFFGDPVLIETKDYPVFYPEVNHESPSLMMMRTLVEEVLVSGEVKFPTQLTVTAKGVSMLGGQSSPVAPATPIRIVEVL</sequence>
<keyword evidence="2" id="KW-1185">Reference proteome</keyword>
<reference evidence="1" key="1">
    <citation type="submission" date="2020-03" db="EMBL/GenBank/DDBJ databases">
        <title>Draft sequencing of Paenibacilllus sp. S3N08.</title>
        <authorList>
            <person name="Kim D.-U."/>
        </authorList>
    </citation>
    <scope>NUCLEOTIDE SEQUENCE</scope>
    <source>
        <strain evidence="1">S3N08</strain>
    </source>
</reference>
<organism evidence="1 2">
    <name type="scientific">Paenibacillus agricola</name>
    <dbReference type="NCBI Taxonomy" id="2716264"/>
    <lineage>
        <taxon>Bacteria</taxon>
        <taxon>Bacillati</taxon>
        <taxon>Bacillota</taxon>
        <taxon>Bacilli</taxon>
        <taxon>Bacillales</taxon>
        <taxon>Paenibacillaceae</taxon>
        <taxon>Paenibacillus</taxon>
    </lineage>
</organism>
<dbReference type="RefSeq" id="WP_166156238.1">
    <property type="nucleotide sequence ID" value="NZ_JAAOIW010000022.1"/>
</dbReference>
<comment type="caution">
    <text evidence="1">The sequence shown here is derived from an EMBL/GenBank/DDBJ whole genome shotgun (WGS) entry which is preliminary data.</text>
</comment>
<name>A0ABX0JID3_9BACL</name>
<dbReference type="Proteomes" id="UP001165962">
    <property type="component" value="Unassembled WGS sequence"/>
</dbReference>
<proteinExistence type="predicted"/>
<accession>A0ABX0JID3</accession>